<feature type="signal peptide" evidence="2">
    <location>
        <begin position="1"/>
        <end position="27"/>
    </location>
</feature>
<feature type="non-terminal residue" evidence="3">
    <location>
        <position position="76"/>
    </location>
</feature>
<name>A0A8T2BVJ9_ARASU</name>
<feature type="region of interest" description="Disordered" evidence="1">
    <location>
        <begin position="41"/>
        <end position="76"/>
    </location>
</feature>
<organism evidence="3 4">
    <name type="scientific">Arabidopsis suecica</name>
    <name type="common">Swedish thale-cress</name>
    <name type="synonym">Cardaminopsis suecica</name>
    <dbReference type="NCBI Taxonomy" id="45249"/>
    <lineage>
        <taxon>Eukaryota</taxon>
        <taxon>Viridiplantae</taxon>
        <taxon>Streptophyta</taxon>
        <taxon>Embryophyta</taxon>
        <taxon>Tracheophyta</taxon>
        <taxon>Spermatophyta</taxon>
        <taxon>Magnoliopsida</taxon>
        <taxon>eudicotyledons</taxon>
        <taxon>Gunneridae</taxon>
        <taxon>Pentapetalae</taxon>
        <taxon>rosids</taxon>
        <taxon>malvids</taxon>
        <taxon>Brassicales</taxon>
        <taxon>Brassicaceae</taxon>
        <taxon>Camelineae</taxon>
        <taxon>Arabidopsis</taxon>
    </lineage>
</organism>
<protein>
    <recommendedName>
        <fullName evidence="5">Transmembrane protein</fullName>
    </recommendedName>
</protein>
<gene>
    <name evidence="3" type="ORF">ISN44_As07g012670</name>
</gene>
<dbReference type="EMBL" id="JAEFBJ010000007">
    <property type="protein sequence ID" value="KAG7588944.1"/>
    <property type="molecule type" value="Genomic_DNA"/>
</dbReference>
<sequence length="76" mass="8342">MSLKMSSNTLLLSFFLLLLCLFSETGGRETSHRRLVEEPVRGRIATPPSVTCGGQRLGGPQPSLSPCPRPRPRPRP</sequence>
<keyword evidence="4" id="KW-1185">Reference proteome</keyword>
<feature type="chain" id="PRO_5035713305" description="Transmembrane protein" evidence="2">
    <location>
        <begin position="28"/>
        <end position="76"/>
    </location>
</feature>
<comment type="caution">
    <text evidence="3">The sequence shown here is derived from an EMBL/GenBank/DDBJ whole genome shotgun (WGS) entry which is preliminary data.</text>
</comment>
<dbReference type="Proteomes" id="UP000694251">
    <property type="component" value="Chromosome 7"/>
</dbReference>
<dbReference type="AlphaFoldDB" id="A0A8T2BVJ9"/>
<reference evidence="3 4" key="1">
    <citation type="submission" date="2020-12" db="EMBL/GenBank/DDBJ databases">
        <title>Concerted genomic and epigenomic changes stabilize Arabidopsis allopolyploids.</title>
        <authorList>
            <person name="Chen Z."/>
        </authorList>
    </citation>
    <scope>NUCLEOTIDE SEQUENCE [LARGE SCALE GENOMIC DNA]</scope>
    <source>
        <strain evidence="3">As9502</strain>
        <tissue evidence="3">Leaf</tissue>
    </source>
</reference>
<proteinExistence type="predicted"/>
<dbReference type="OrthoDB" id="1112929at2759"/>
<evidence type="ECO:0008006" key="5">
    <source>
        <dbReference type="Google" id="ProtNLM"/>
    </source>
</evidence>
<evidence type="ECO:0000256" key="1">
    <source>
        <dbReference type="SAM" id="MobiDB-lite"/>
    </source>
</evidence>
<evidence type="ECO:0000256" key="2">
    <source>
        <dbReference type="SAM" id="SignalP"/>
    </source>
</evidence>
<evidence type="ECO:0000313" key="3">
    <source>
        <dbReference type="EMBL" id="KAG7588944.1"/>
    </source>
</evidence>
<accession>A0A8T2BVJ9</accession>
<keyword evidence="2" id="KW-0732">Signal</keyword>
<evidence type="ECO:0000313" key="4">
    <source>
        <dbReference type="Proteomes" id="UP000694251"/>
    </source>
</evidence>